<dbReference type="EMBL" id="AUYC01000018">
    <property type="protein sequence ID" value="KZN65070.1"/>
    <property type="molecule type" value="Genomic_DNA"/>
</dbReference>
<protein>
    <submittedName>
        <fullName evidence="2">Uncharacterized protein</fullName>
    </submittedName>
</protein>
<comment type="caution">
    <text evidence="2">The sequence shown here is derived from an EMBL/GenBank/DDBJ whole genome shotgun (WGS) entry which is preliminary data.</text>
</comment>
<evidence type="ECO:0000313" key="3">
    <source>
        <dbReference type="Proteomes" id="UP000076486"/>
    </source>
</evidence>
<dbReference type="PATRIC" id="fig|1365248.3.peg.1256"/>
<proteinExistence type="predicted"/>
<dbReference type="Proteomes" id="UP000076486">
    <property type="component" value="Unassembled WGS sequence"/>
</dbReference>
<gene>
    <name evidence="2" type="ORF">N473_00455</name>
</gene>
<sequence length="51" mass="5930">MHLSKRSNRVKTGKAWILKRVQDDMVQKASDSERSECASFAQGEMSRFNKR</sequence>
<evidence type="ECO:0000256" key="1">
    <source>
        <dbReference type="SAM" id="MobiDB-lite"/>
    </source>
</evidence>
<dbReference type="AlphaFoldDB" id="A0A161YSE8"/>
<feature type="region of interest" description="Disordered" evidence="1">
    <location>
        <begin position="27"/>
        <end position="51"/>
    </location>
</feature>
<accession>A0A161YSE8</accession>
<name>A0A161YSE8_9GAMM</name>
<organism evidence="2 3">
    <name type="scientific">Pseudoalteromonas luteoviolacea CPMOR-1</name>
    <dbReference type="NCBI Taxonomy" id="1365248"/>
    <lineage>
        <taxon>Bacteria</taxon>
        <taxon>Pseudomonadati</taxon>
        <taxon>Pseudomonadota</taxon>
        <taxon>Gammaproteobacteria</taxon>
        <taxon>Alteromonadales</taxon>
        <taxon>Pseudoalteromonadaceae</taxon>
        <taxon>Pseudoalteromonas</taxon>
    </lineage>
</organism>
<reference evidence="2 3" key="1">
    <citation type="submission" date="2013-07" db="EMBL/GenBank/DDBJ databases">
        <title>Comparative Genomic and Metabolomic Analysis of Twelve Strains of Pseudoalteromonas luteoviolacea.</title>
        <authorList>
            <person name="Vynne N.G."/>
            <person name="Mansson M."/>
            <person name="Gram L."/>
        </authorList>
    </citation>
    <scope>NUCLEOTIDE SEQUENCE [LARGE SCALE GENOMIC DNA]</scope>
    <source>
        <strain evidence="2 3">CPMOR-1</strain>
    </source>
</reference>
<evidence type="ECO:0000313" key="2">
    <source>
        <dbReference type="EMBL" id="KZN65070.1"/>
    </source>
</evidence>
<feature type="compositionally biased region" description="Basic and acidic residues" evidence="1">
    <location>
        <begin position="27"/>
        <end position="36"/>
    </location>
</feature>